<comment type="caution">
    <text evidence="2">The sequence shown here is derived from an EMBL/GenBank/DDBJ whole genome shotgun (WGS) entry which is preliminary data.</text>
</comment>
<gene>
    <name evidence="2" type="ORF">V5O48_018180</name>
</gene>
<evidence type="ECO:0000313" key="3">
    <source>
        <dbReference type="Proteomes" id="UP001465976"/>
    </source>
</evidence>
<dbReference type="EMBL" id="JBAHYK010003130">
    <property type="protein sequence ID" value="KAL0563881.1"/>
    <property type="molecule type" value="Genomic_DNA"/>
</dbReference>
<evidence type="ECO:0000256" key="1">
    <source>
        <dbReference type="SAM" id="MobiDB-lite"/>
    </source>
</evidence>
<evidence type="ECO:0000313" key="2">
    <source>
        <dbReference type="EMBL" id="KAL0563881.1"/>
    </source>
</evidence>
<feature type="compositionally biased region" description="Acidic residues" evidence="1">
    <location>
        <begin position="137"/>
        <end position="147"/>
    </location>
</feature>
<dbReference type="Proteomes" id="UP001465976">
    <property type="component" value="Unassembled WGS sequence"/>
</dbReference>
<organism evidence="2 3">
    <name type="scientific">Marasmius crinis-equi</name>
    <dbReference type="NCBI Taxonomy" id="585013"/>
    <lineage>
        <taxon>Eukaryota</taxon>
        <taxon>Fungi</taxon>
        <taxon>Dikarya</taxon>
        <taxon>Basidiomycota</taxon>
        <taxon>Agaricomycotina</taxon>
        <taxon>Agaricomycetes</taxon>
        <taxon>Agaricomycetidae</taxon>
        <taxon>Agaricales</taxon>
        <taxon>Marasmiineae</taxon>
        <taxon>Marasmiaceae</taxon>
        <taxon>Marasmius</taxon>
    </lineage>
</organism>
<protein>
    <submittedName>
        <fullName evidence="2">Uncharacterized protein</fullName>
    </submittedName>
</protein>
<feature type="compositionally biased region" description="Polar residues" evidence="1">
    <location>
        <begin position="548"/>
        <end position="561"/>
    </location>
</feature>
<feature type="region of interest" description="Disordered" evidence="1">
    <location>
        <begin position="528"/>
        <end position="610"/>
    </location>
</feature>
<sequence length="641" mass="69120">MRTYWSVHKPQFEAHWKHKVEVKQTKKKRINEQRVWFQDTYDEQPEDFKKEFEENYEKEGEEQAKKYKDRGAWKENRHSYGIYRKLVNRNIPGSATKHNLATFNTEKYGQFYDLCKDFAKLAFTQEEIDARKISKEDADEDEEEGEEERATADELEEHAPPVSEKAGNDGRAFNMHDIQGLRSSLAPDPSTENESSAHSRELTSPLTSATTVTALSLLLSSSLSLSFAGPSNNPNSTSFLQYNFLQSLGNEGSTQGLWNWANDTNILPPTSANFKETNISTLYNPIQQDASNTLLQNPANGSNSNSNSGNHDGLDMALQSADMGNNNALAGSNPNAVGMGSLGMGNGSQGMTMAMGNDTGVEGMIFESNANGAGGNSNTMGVGLQGIGAGNGMDAGGPYPNAVGGGFQGMGMGMGRQYDGAGGGNPNMVGMQSVGMGMGGAGFGMGPNMMGMGMGMGMDYAGMGTATYPSQPNVMSNNDTNNTGMLNIQNLMAQNQFSAQGQIPVPTAPSPLSSASRWNDIQEQANIAVKTKNNAPKKKTTRKKAVNSLTPSNGPEQQQTVDDPEHPAKKKTTTRRKTAEIPADSSQLNLPVGVRKPTRNVVPPNWYPAPLLTPEQAKVLEEAKVTEAEAKKALKGKKGRS</sequence>
<keyword evidence="3" id="KW-1185">Reference proteome</keyword>
<reference evidence="2 3" key="1">
    <citation type="submission" date="2024-02" db="EMBL/GenBank/DDBJ databases">
        <title>A draft genome for the cacao thread blight pathogen Marasmius crinis-equi.</title>
        <authorList>
            <person name="Cohen S.P."/>
            <person name="Baruah I.K."/>
            <person name="Amoako-Attah I."/>
            <person name="Bukari Y."/>
            <person name="Meinhardt L.W."/>
            <person name="Bailey B.A."/>
        </authorList>
    </citation>
    <scope>NUCLEOTIDE SEQUENCE [LARGE SCALE GENOMIC DNA]</scope>
    <source>
        <strain evidence="2 3">GH-76</strain>
    </source>
</reference>
<feature type="region of interest" description="Disordered" evidence="1">
    <location>
        <begin position="132"/>
        <end position="205"/>
    </location>
</feature>
<feature type="compositionally biased region" description="Low complexity" evidence="1">
    <location>
        <begin position="300"/>
        <end position="310"/>
    </location>
</feature>
<proteinExistence type="predicted"/>
<feature type="region of interest" description="Disordered" evidence="1">
    <location>
        <begin position="293"/>
        <end position="316"/>
    </location>
</feature>
<name>A0ABR3ELY8_9AGAR</name>
<accession>A0ABR3ELY8</accession>
<feature type="compositionally biased region" description="Basic residues" evidence="1">
    <location>
        <begin position="535"/>
        <end position="545"/>
    </location>
</feature>